<dbReference type="GO" id="GO:0003677">
    <property type="term" value="F:DNA binding"/>
    <property type="evidence" value="ECO:0007669"/>
    <property type="project" value="UniProtKB-KW"/>
</dbReference>
<evidence type="ECO:0000313" key="2">
    <source>
        <dbReference type="EMBL" id="SFG57715.1"/>
    </source>
</evidence>
<dbReference type="InterPro" id="IPR000944">
    <property type="entry name" value="Tscrpt_reg_Rrf2"/>
</dbReference>
<dbReference type="NCBIfam" id="TIGR00738">
    <property type="entry name" value="rrf2_super"/>
    <property type="match status" value="1"/>
</dbReference>
<dbReference type="RefSeq" id="WP_092041739.1">
    <property type="nucleotide sequence ID" value="NZ_FOOK01000051.1"/>
</dbReference>
<name>A0A1I2SXX1_9BACL</name>
<dbReference type="SUPFAM" id="SSF46785">
    <property type="entry name" value="Winged helix' DNA-binding domain"/>
    <property type="match status" value="1"/>
</dbReference>
<sequence>MKVSTRGEYALRALILLGQHPEEVIPAADIAAKTRVPLNYLEQILLKLKKLGYVTSKRGIRGGYTLRLPPGQIVIGEVIRRLEGPLAPMGCVSVTAYEPCPLEEGCLLKPLWALVRDTVARLLEHTTLADLLQGRLQTGKERMDVR</sequence>
<dbReference type="PANTHER" id="PTHR33221:SF5">
    <property type="entry name" value="HTH-TYPE TRANSCRIPTIONAL REGULATOR ISCR"/>
    <property type="match status" value="1"/>
</dbReference>
<dbReference type="GO" id="GO:0005829">
    <property type="term" value="C:cytosol"/>
    <property type="evidence" value="ECO:0007669"/>
    <property type="project" value="TreeGrafter"/>
</dbReference>
<dbReference type="InterPro" id="IPR036390">
    <property type="entry name" value="WH_DNA-bd_sf"/>
</dbReference>
<dbReference type="STRING" id="201973.SAMN04488025_15110"/>
<keyword evidence="3" id="KW-1185">Reference proteome</keyword>
<protein>
    <submittedName>
        <fullName evidence="2">Transcriptional regulator, BadM/Rrf2 family</fullName>
    </submittedName>
</protein>
<organism evidence="2 3">
    <name type="scientific">Planifilum fulgidum</name>
    <dbReference type="NCBI Taxonomy" id="201973"/>
    <lineage>
        <taxon>Bacteria</taxon>
        <taxon>Bacillati</taxon>
        <taxon>Bacillota</taxon>
        <taxon>Bacilli</taxon>
        <taxon>Bacillales</taxon>
        <taxon>Thermoactinomycetaceae</taxon>
        <taxon>Planifilum</taxon>
    </lineage>
</organism>
<dbReference type="PROSITE" id="PS01332">
    <property type="entry name" value="HTH_RRF2_1"/>
    <property type="match status" value="1"/>
</dbReference>
<proteinExistence type="predicted"/>
<dbReference type="GO" id="GO:0003700">
    <property type="term" value="F:DNA-binding transcription factor activity"/>
    <property type="evidence" value="ECO:0007669"/>
    <property type="project" value="TreeGrafter"/>
</dbReference>
<dbReference type="PROSITE" id="PS51197">
    <property type="entry name" value="HTH_RRF2_2"/>
    <property type="match status" value="1"/>
</dbReference>
<dbReference type="Proteomes" id="UP000198661">
    <property type="component" value="Unassembled WGS sequence"/>
</dbReference>
<reference evidence="2 3" key="1">
    <citation type="submission" date="2016-10" db="EMBL/GenBank/DDBJ databases">
        <authorList>
            <person name="de Groot N.N."/>
        </authorList>
    </citation>
    <scope>NUCLEOTIDE SEQUENCE [LARGE SCALE GENOMIC DNA]</scope>
    <source>
        <strain evidence="2 3">DSM 44945</strain>
    </source>
</reference>
<accession>A0A1I2SXX1</accession>
<dbReference type="AlphaFoldDB" id="A0A1I2SXX1"/>
<gene>
    <name evidence="2" type="ORF">SAMN04488025_15110</name>
</gene>
<dbReference type="Gene3D" id="1.10.10.10">
    <property type="entry name" value="Winged helix-like DNA-binding domain superfamily/Winged helix DNA-binding domain"/>
    <property type="match status" value="1"/>
</dbReference>
<dbReference type="InterPro" id="IPR030489">
    <property type="entry name" value="TR_Rrf2-type_CS"/>
</dbReference>
<dbReference type="EMBL" id="FOOK01000051">
    <property type="protein sequence ID" value="SFG57715.1"/>
    <property type="molecule type" value="Genomic_DNA"/>
</dbReference>
<keyword evidence="1" id="KW-0238">DNA-binding</keyword>
<evidence type="ECO:0000313" key="3">
    <source>
        <dbReference type="Proteomes" id="UP000198661"/>
    </source>
</evidence>
<dbReference type="OrthoDB" id="9795923at2"/>
<dbReference type="PANTHER" id="PTHR33221">
    <property type="entry name" value="WINGED HELIX-TURN-HELIX TRANSCRIPTIONAL REGULATOR, RRF2 FAMILY"/>
    <property type="match status" value="1"/>
</dbReference>
<evidence type="ECO:0000256" key="1">
    <source>
        <dbReference type="ARBA" id="ARBA00023125"/>
    </source>
</evidence>
<dbReference type="Pfam" id="PF02082">
    <property type="entry name" value="Rrf2"/>
    <property type="match status" value="1"/>
</dbReference>
<dbReference type="InterPro" id="IPR036388">
    <property type="entry name" value="WH-like_DNA-bd_sf"/>
</dbReference>